<dbReference type="EMBL" id="AUZX01014851">
    <property type="protein sequence ID" value="EQD30987.1"/>
    <property type="molecule type" value="Genomic_DNA"/>
</dbReference>
<sequence>MYRAPLRELRFVLEELLGIRTLAAYPAYADYSDELGASILEEAGRFAEDVLAPLNRAGDLEGAHWSAEGVRSCAGFKDAYRRFAAGGWPQLGADPRFGGQRVPQALNSAVQEIVASANLAFKLCPMLTHGAAHALE</sequence>
<dbReference type="InterPro" id="IPR009100">
    <property type="entry name" value="AcylCoA_DH/oxidase_NM_dom_sf"/>
</dbReference>
<organism evidence="1">
    <name type="scientific">mine drainage metagenome</name>
    <dbReference type="NCBI Taxonomy" id="410659"/>
    <lineage>
        <taxon>unclassified sequences</taxon>
        <taxon>metagenomes</taxon>
        <taxon>ecological metagenomes</taxon>
    </lineage>
</organism>
<protein>
    <submittedName>
        <fullName evidence="1">Acyl-CoA dehydrogenase domain-containing protein</fullName>
    </submittedName>
</protein>
<dbReference type="AlphaFoldDB" id="T0YGL9"/>
<evidence type="ECO:0000313" key="1">
    <source>
        <dbReference type="EMBL" id="EQD30987.1"/>
    </source>
</evidence>
<comment type="caution">
    <text evidence="1">The sequence shown here is derived from an EMBL/GenBank/DDBJ whole genome shotgun (WGS) entry which is preliminary data.</text>
</comment>
<feature type="non-terminal residue" evidence="1">
    <location>
        <position position="136"/>
    </location>
</feature>
<dbReference type="InterPro" id="IPR052166">
    <property type="entry name" value="Diverse_Acyl-CoA_DH"/>
</dbReference>
<dbReference type="GO" id="GO:0050660">
    <property type="term" value="F:flavin adenine dinucleotide binding"/>
    <property type="evidence" value="ECO:0007669"/>
    <property type="project" value="InterPro"/>
</dbReference>
<name>T0YGL9_9ZZZZ</name>
<accession>T0YGL9</accession>
<dbReference type="PANTHER" id="PTHR42803:SF1">
    <property type="entry name" value="BROAD-SPECIFICITY LINEAR ACYL-COA DEHYDROGENASE FADE5"/>
    <property type="match status" value="1"/>
</dbReference>
<dbReference type="SUPFAM" id="SSF56645">
    <property type="entry name" value="Acyl-CoA dehydrogenase NM domain-like"/>
    <property type="match status" value="1"/>
</dbReference>
<dbReference type="GO" id="GO:0016627">
    <property type="term" value="F:oxidoreductase activity, acting on the CH-CH group of donors"/>
    <property type="evidence" value="ECO:0007669"/>
    <property type="project" value="InterPro"/>
</dbReference>
<dbReference type="Gene3D" id="1.10.540.10">
    <property type="entry name" value="Acyl-CoA dehydrogenase/oxidase, N-terminal domain"/>
    <property type="match status" value="1"/>
</dbReference>
<gene>
    <name evidence="1" type="ORF">B1A_20132</name>
</gene>
<dbReference type="PANTHER" id="PTHR42803">
    <property type="entry name" value="ACYL-COA DEHYDROGENASE"/>
    <property type="match status" value="1"/>
</dbReference>
<reference evidence="1" key="1">
    <citation type="submission" date="2013-08" db="EMBL/GenBank/DDBJ databases">
        <authorList>
            <person name="Mendez C."/>
            <person name="Richter M."/>
            <person name="Ferrer M."/>
            <person name="Sanchez J."/>
        </authorList>
    </citation>
    <scope>NUCLEOTIDE SEQUENCE</scope>
</reference>
<reference evidence="1" key="2">
    <citation type="journal article" date="2014" name="ISME J.">
        <title>Microbial stratification in low pH oxic and suboxic macroscopic growths along an acid mine drainage.</title>
        <authorList>
            <person name="Mendez-Garcia C."/>
            <person name="Mesa V."/>
            <person name="Sprenger R.R."/>
            <person name="Richter M."/>
            <person name="Diez M.S."/>
            <person name="Solano J."/>
            <person name="Bargiela R."/>
            <person name="Golyshina O.V."/>
            <person name="Manteca A."/>
            <person name="Ramos J.L."/>
            <person name="Gallego J.R."/>
            <person name="Llorente I."/>
            <person name="Martins Dos Santos V.A."/>
            <person name="Jensen O.N."/>
            <person name="Pelaez A.I."/>
            <person name="Sanchez J."/>
            <person name="Ferrer M."/>
        </authorList>
    </citation>
    <scope>NUCLEOTIDE SEQUENCE</scope>
</reference>
<proteinExistence type="predicted"/>
<dbReference type="InterPro" id="IPR037069">
    <property type="entry name" value="AcylCoA_DH/ox_N_sf"/>
</dbReference>